<accession>A0A1Q8YAH5</accession>
<evidence type="ECO:0000313" key="4">
    <source>
        <dbReference type="Proteomes" id="UP000185911"/>
    </source>
</evidence>
<organism evidence="3 4">
    <name type="scientific">Rhodoferax antarcticus ANT.BR</name>
    <dbReference type="NCBI Taxonomy" id="1111071"/>
    <lineage>
        <taxon>Bacteria</taxon>
        <taxon>Pseudomonadati</taxon>
        <taxon>Pseudomonadota</taxon>
        <taxon>Betaproteobacteria</taxon>
        <taxon>Burkholderiales</taxon>
        <taxon>Comamonadaceae</taxon>
        <taxon>Rhodoferax</taxon>
    </lineage>
</organism>
<proteinExistence type="predicted"/>
<sequence>MNLAKSTIFATSDQGLLRHWQNGLTKQAHLVETFSAAKGVVGPESLLWLDLSLPEVPAWVAPDWKQLLGQPHLKVVACSSSPTDAEGIAALDAGCSAYCHAYSDPATLVQIKQVVEAGQIWIGSSLMQKLIRGAKLANRPDQVKLVVEDWSVDLTPREKEVAFLAANGASNQLISSNCAISERTVKAHLSAVFQKLNLTDRLQLALRVHGIS</sequence>
<evidence type="ECO:0000313" key="3">
    <source>
        <dbReference type="EMBL" id="OLP04983.1"/>
    </source>
</evidence>
<dbReference type="AlphaFoldDB" id="A0A1Q8YAH5"/>
<dbReference type="SUPFAM" id="SSF46894">
    <property type="entry name" value="C-terminal effector domain of the bipartite response regulators"/>
    <property type="match status" value="1"/>
</dbReference>
<feature type="domain" description="HTH luxR-type" evidence="2">
    <location>
        <begin position="147"/>
        <end position="212"/>
    </location>
</feature>
<dbReference type="Proteomes" id="UP000185911">
    <property type="component" value="Unassembled WGS sequence"/>
</dbReference>
<dbReference type="PANTHER" id="PTHR43214:SF38">
    <property type="entry name" value="NITRATE_NITRITE RESPONSE REGULATOR PROTEIN NARL"/>
    <property type="match status" value="1"/>
</dbReference>
<dbReference type="PROSITE" id="PS00622">
    <property type="entry name" value="HTH_LUXR_1"/>
    <property type="match status" value="1"/>
</dbReference>
<dbReference type="PANTHER" id="PTHR43214">
    <property type="entry name" value="TWO-COMPONENT RESPONSE REGULATOR"/>
    <property type="match status" value="1"/>
</dbReference>
<dbReference type="GO" id="GO:0003677">
    <property type="term" value="F:DNA binding"/>
    <property type="evidence" value="ECO:0007669"/>
    <property type="project" value="UniProtKB-KW"/>
</dbReference>
<name>A0A1Q8YAH5_9BURK</name>
<reference evidence="3 4" key="1">
    <citation type="submission" date="2017-01" db="EMBL/GenBank/DDBJ databases">
        <title>Genome sequence of Rhodoferax antarcticus ANT.BR, a psychrophilic purple nonsulfur bacterium from an Antarctic microbial mat.</title>
        <authorList>
            <person name="Baker J."/>
            <person name="Riester C."/>
            <person name="Skinner B."/>
            <person name="Newell A."/>
            <person name="Swingley W."/>
            <person name="Madigan M."/>
            <person name="Jung D."/>
            <person name="Asao M."/>
            <person name="Chen M."/>
            <person name="Loughlin P."/>
            <person name="Pan H."/>
            <person name="Lin S."/>
            <person name="Li N."/>
            <person name="Shaw J."/>
            <person name="Prado M."/>
            <person name="Sherman C."/>
            <person name="Li X."/>
            <person name="Tang J."/>
            <person name="Blankenship R."/>
            <person name="Zhao T."/>
            <person name="Touchman J."/>
            <person name="Sattley M."/>
        </authorList>
    </citation>
    <scope>NUCLEOTIDE SEQUENCE [LARGE SCALE GENOMIC DNA]</scope>
    <source>
        <strain evidence="3 4">ANT.BR</strain>
    </source>
</reference>
<dbReference type="GO" id="GO:0006355">
    <property type="term" value="P:regulation of DNA-templated transcription"/>
    <property type="evidence" value="ECO:0007669"/>
    <property type="project" value="InterPro"/>
</dbReference>
<dbReference type="CDD" id="cd06170">
    <property type="entry name" value="LuxR_C_like"/>
    <property type="match status" value="1"/>
</dbReference>
<dbReference type="STRING" id="81479.RA876_12830"/>
<dbReference type="Pfam" id="PF00196">
    <property type="entry name" value="GerE"/>
    <property type="match status" value="1"/>
</dbReference>
<evidence type="ECO:0000256" key="1">
    <source>
        <dbReference type="ARBA" id="ARBA00023125"/>
    </source>
</evidence>
<dbReference type="PROSITE" id="PS50043">
    <property type="entry name" value="HTH_LUXR_2"/>
    <property type="match status" value="1"/>
</dbReference>
<dbReference type="InterPro" id="IPR016032">
    <property type="entry name" value="Sig_transdc_resp-reg_C-effctor"/>
</dbReference>
<dbReference type="InterPro" id="IPR000792">
    <property type="entry name" value="Tscrpt_reg_LuxR_C"/>
</dbReference>
<protein>
    <submittedName>
        <fullName evidence="3">Transcriptional regulatory, luxR family protein</fullName>
    </submittedName>
</protein>
<dbReference type="SMART" id="SM00421">
    <property type="entry name" value="HTH_LUXR"/>
    <property type="match status" value="1"/>
</dbReference>
<comment type="caution">
    <text evidence="3">The sequence shown here is derived from an EMBL/GenBank/DDBJ whole genome shotgun (WGS) entry which is preliminary data.</text>
</comment>
<keyword evidence="4" id="KW-1185">Reference proteome</keyword>
<gene>
    <name evidence="3" type="ORF">BLL52_3803</name>
</gene>
<dbReference type="Gene3D" id="3.40.50.2300">
    <property type="match status" value="1"/>
</dbReference>
<evidence type="ECO:0000259" key="2">
    <source>
        <dbReference type="PROSITE" id="PS50043"/>
    </source>
</evidence>
<dbReference type="PRINTS" id="PR00038">
    <property type="entry name" value="HTHLUXR"/>
</dbReference>
<dbReference type="InterPro" id="IPR039420">
    <property type="entry name" value="WalR-like"/>
</dbReference>
<keyword evidence="1" id="KW-0238">DNA-binding</keyword>
<dbReference type="EMBL" id="MSYM01000018">
    <property type="protein sequence ID" value="OLP04983.1"/>
    <property type="molecule type" value="Genomic_DNA"/>
</dbReference>